<name>Q3SFI8_THIDA</name>
<protein>
    <recommendedName>
        <fullName evidence="4">DUF3530 domain-containing protein</fullName>
    </recommendedName>
</protein>
<evidence type="ECO:0008006" key="4">
    <source>
        <dbReference type="Google" id="ProtNLM"/>
    </source>
</evidence>
<dbReference type="eggNOG" id="COG1073">
    <property type="taxonomic scope" value="Bacteria"/>
</dbReference>
<dbReference type="EMBL" id="CP000116">
    <property type="protein sequence ID" value="AAZ98622.1"/>
    <property type="molecule type" value="Genomic_DNA"/>
</dbReference>
<dbReference type="AlphaFoldDB" id="Q3SFI8"/>
<dbReference type="HOGENOM" id="CLU_1044833_0_0_4"/>
<dbReference type="OrthoDB" id="9776279at2"/>
<dbReference type="Pfam" id="PF12048">
    <property type="entry name" value="DUF3530"/>
    <property type="match status" value="1"/>
</dbReference>
<proteinExistence type="predicted"/>
<keyword evidence="3" id="KW-1185">Reference proteome</keyword>
<dbReference type="ESTHER" id="thida-q3sfi8">
    <property type="family name" value="Duf_3530"/>
</dbReference>
<sequence>MKKNLLRAAVLLWAALVTAQAVAGSEVADYAREKKWADEILPGLVVGDPVYLQTPRGHRKFLALFTPSDSGKAVVVVHGLGIHPDWGLIGTLRTDLADRGFASLSIQMPVLAADAKAEAYPPTFPEAAERIAEAVAFLKAKGYGEIAIVSHSMGSRMSQVYFAGKPDPAVKAWASLGIPDDDYAAVRLPILDLYGENDLPPVLGNAAKRKQSLANKASRQVVVPRSDHFFSGHEAAMVAAVAEFLDATLK</sequence>
<evidence type="ECO:0000313" key="2">
    <source>
        <dbReference type="EMBL" id="AAZ98622.1"/>
    </source>
</evidence>
<keyword evidence="1" id="KW-0732">Signal</keyword>
<feature type="chain" id="PRO_5004228806" description="DUF3530 domain-containing protein" evidence="1">
    <location>
        <begin position="24"/>
        <end position="250"/>
    </location>
</feature>
<dbReference type="KEGG" id="tbd:Tbd_2669"/>
<organism evidence="2 3">
    <name type="scientific">Thiobacillus denitrificans (strain ATCC 25259 / T1)</name>
    <dbReference type="NCBI Taxonomy" id="292415"/>
    <lineage>
        <taxon>Bacteria</taxon>
        <taxon>Pseudomonadati</taxon>
        <taxon>Pseudomonadota</taxon>
        <taxon>Betaproteobacteria</taxon>
        <taxon>Nitrosomonadales</taxon>
        <taxon>Thiobacillaceae</taxon>
        <taxon>Thiobacillus</taxon>
    </lineage>
</organism>
<dbReference type="RefSeq" id="WP_011313181.1">
    <property type="nucleotide sequence ID" value="NC_007404.1"/>
</dbReference>
<evidence type="ECO:0000313" key="3">
    <source>
        <dbReference type="Proteomes" id="UP000008291"/>
    </source>
</evidence>
<reference evidence="2 3" key="1">
    <citation type="journal article" date="2006" name="J. Bacteriol.">
        <title>The genome sequence of the obligately chemolithoautotrophic, facultatively anaerobic bacterium Thiobacillus denitrificans.</title>
        <authorList>
            <person name="Beller H.R."/>
            <person name="Chain P.S."/>
            <person name="Letain T.E."/>
            <person name="Chakicherla A."/>
            <person name="Larimer F.W."/>
            <person name="Richardson P.M."/>
            <person name="Coleman M.A."/>
            <person name="Wood A.P."/>
            <person name="Kelly D.P."/>
        </authorList>
    </citation>
    <scope>NUCLEOTIDE SEQUENCE [LARGE SCALE GENOMIC DNA]</scope>
    <source>
        <strain evidence="2 3">ATCC 25259</strain>
    </source>
</reference>
<accession>Q3SFI8</accession>
<dbReference type="InterPro" id="IPR022529">
    <property type="entry name" value="DUF3530"/>
</dbReference>
<evidence type="ECO:0000256" key="1">
    <source>
        <dbReference type="SAM" id="SignalP"/>
    </source>
</evidence>
<gene>
    <name evidence="2" type="ordered locus">Tbd_2669</name>
</gene>
<dbReference type="InterPro" id="IPR029058">
    <property type="entry name" value="AB_hydrolase_fold"/>
</dbReference>
<dbReference type="SUPFAM" id="SSF53474">
    <property type="entry name" value="alpha/beta-Hydrolases"/>
    <property type="match status" value="1"/>
</dbReference>
<dbReference type="STRING" id="292415.Tbd_2669"/>
<dbReference type="Proteomes" id="UP000008291">
    <property type="component" value="Chromosome"/>
</dbReference>
<dbReference type="Gene3D" id="3.40.50.1820">
    <property type="entry name" value="alpha/beta hydrolase"/>
    <property type="match status" value="1"/>
</dbReference>
<feature type="signal peptide" evidence="1">
    <location>
        <begin position="1"/>
        <end position="23"/>
    </location>
</feature>